<dbReference type="GO" id="GO:0046933">
    <property type="term" value="F:proton-transporting ATP synthase activity, rotational mechanism"/>
    <property type="evidence" value="ECO:0007669"/>
    <property type="project" value="UniProtKB-UniRule"/>
</dbReference>
<keyword evidence="8 10" id="KW-0139">CF(1)</keyword>
<dbReference type="Gene3D" id="1.10.287.80">
    <property type="entry name" value="ATP synthase, gamma subunit, helix hairpin domain"/>
    <property type="match status" value="1"/>
</dbReference>
<dbReference type="InterPro" id="IPR023632">
    <property type="entry name" value="ATP_synth_F1_gsu_CS"/>
</dbReference>
<dbReference type="CDD" id="cd12151">
    <property type="entry name" value="F1-ATPase_gamma"/>
    <property type="match status" value="1"/>
</dbReference>
<sequence>MANLRDIRTRISSIENTQQITKAMKMVAAAKLRKAQQRIIATRPYAQKMRSVVSRLIAGAGSENPILRDPEEVESILMIVVGSDRGLCGGFNNNLFKLAEKDIADNYSEYQKNDRLDLITIGRKADGYFKKRKFKVVDSYIGFFDDLNYETTSSIMSEVTEKFIKGKYDKVLVAFNEFKSVITQNRLVDEILPLKTDQFEEENSSNLNEIDYIYEPDGQAILNQLLPVHLNMQLWRAVLESNASEQGARMTAMDNATENAKELKDELKLKYNQARQSAITTEISEIVSGAAALEDA</sequence>
<protein>
    <recommendedName>
        <fullName evidence="10">ATP synthase gamma chain</fullName>
    </recommendedName>
    <alternativeName>
        <fullName evidence="10">ATP synthase F1 sector gamma subunit</fullName>
    </alternativeName>
    <alternativeName>
        <fullName evidence="10">F-ATPase gamma subunit</fullName>
    </alternativeName>
</protein>
<evidence type="ECO:0000256" key="5">
    <source>
        <dbReference type="ARBA" id="ARBA00022781"/>
    </source>
</evidence>
<accession>A0A2N0VM78</accession>
<keyword evidence="4 10" id="KW-0813">Transport</keyword>
<dbReference type="GO" id="GO:0045259">
    <property type="term" value="C:proton-transporting ATP synthase complex"/>
    <property type="evidence" value="ECO:0007669"/>
    <property type="project" value="UniProtKB-KW"/>
</dbReference>
<dbReference type="InterPro" id="IPR000131">
    <property type="entry name" value="ATP_synth_F1_gsu"/>
</dbReference>
<keyword evidence="9 10" id="KW-0066">ATP synthesis</keyword>
<keyword evidence="7 10" id="KW-0472">Membrane</keyword>
<gene>
    <name evidence="10 11" type="primary">atpG</name>
    <name evidence="11" type="ORF">CWD77_07320</name>
</gene>
<keyword evidence="6 10" id="KW-0406">Ion transport</keyword>
<dbReference type="RefSeq" id="WP_101072817.1">
    <property type="nucleotide sequence ID" value="NZ_PISP01000001.1"/>
</dbReference>
<dbReference type="AlphaFoldDB" id="A0A2N0VM78"/>
<organism evidence="11 12">
    <name type="scientific">Rhodohalobacter barkolensis</name>
    <dbReference type="NCBI Taxonomy" id="2053187"/>
    <lineage>
        <taxon>Bacteria</taxon>
        <taxon>Pseudomonadati</taxon>
        <taxon>Balneolota</taxon>
        <taxon>Balneolia</taxon>
        <taxon>Balneolales</taxon>
        <taxon>Balneolaceae</taxon>
        <taxon>Rhodohalobacter</taxon>
    </lineage>
</organism>
<evidence type="ECO:0000256" key="6">
    <source>
        <dbReference type="ARBA" id="ARBA00023065"/>
    </source>
</evidence>
<evidence type="ECO:0000256" key="8">
    <source>
        <dbReference type="ARBA" id="ARBA00023196"/>
    </source>
</evidence>
<dbReference type="Proteomes" id="UP000233398">
    <property type="component" value="Unassembled WGS sequence"/>
</dbReference>
<comment type="similarity">
    <text evidence="3 10">Belongs to the ATPase gamma chain family.</text>
</comment>
<dbReference type="GO" id="GO:0005886">
    <property type="term" value="C:plasma membrane"/>
    <property type="evidence" value="ECO:0007669"/>
    <property type="project" value="UniProtKB-SubCell"/>
</dbReference>
<dbReference type="PROSITE" id="PS00153">
    <property type="entry name" value="ATPASE_GAMMA"/>
    <property type="match status" value="1"/>
</dbReference>
<evidence type="ECO:0000313" key="11">
    <source>
        <dbReference type="EMBL" id="PKD45244.1"/>
    </source>
</evidence>
<evidence type="ECO:0000256" key="9">
    <source>
        <dbReference type="ARBA" id="ARBA00023310"/>
    </source>
</evidence>
<evidence type="ECO:0000256" key="10">
    <source>
        <dbReference type="HAMAP-Rule" id="MF_00815"/>
    </source>
</evidence>
<dbReference type="NCBIfam" id="TIGR01146">
    <property type="entry name" value="ATPsyn_F1gamma"/>
    <property type="match status" value="1"/>
</dbReference>
<name>A0A2N0VM78_9BACT</name>
<comment type="subunit">
    <text evidence="10">F-type ATPases have 2 components, CF(1) - the catalytic core - and CF(0) - the membrane proton channel. CF(1) has five subunits: alpha(3), beta(3), gamma(1), delta(1), epsilon(1). CF(0) has three main subunits: a, b and c.</text>
</comment>
<comment type="subcellular location">
    <subcellularLocation>
        <location evidence="10">Cell membrane</location>
        <topology evidence="10">Peripheral membrane protein</topology>
    </subcellularLocation>
    <subcellularLocation>
        <location evidence="2">Membrane</location>
        <topology evidence="2">Peripheral membrane protein</topology>
    </subcellularLocation>
</comment>
<dbReference type="PANTHER" id="PTHR11693:SF22">
    <property type="entry name" value="ATP SYNTHASE SUBUNIT GAMMA, MITOCHONDRIAL"/>
    <property type="match status" value="1"/>
</dbReference>
<dbReference type="PRINTS" id="PR00126">
    <property type="entry name" value="ATPASEGAMMA"/>
</dbReference>
<dbReference type="EMBL" id="PISP01000001">
    <property type="protein sequence ID" value="PKD45244.1"/>
    <property type="molecule type" value="Genomic_DNA"/>
</dbReference>
<comment type="caution">
    <text evidence="11">The sequence shown here is derived from an EMBL/GenBank/DDBJ whole genome shotgun (WGS) entry which is preliminary data.</text>
</comment>
<dbReference type="Gene3D" id="3.40.1380.10">
    <property type="match status" value="1"/>
</dbReference>
<comment type="function">
    <text evidence="1 10">Produces ATP from ADP in the presence of a proton gradient across the membrane. The gamma chain is believed to be important in regulating ATPase activity and the flow of protons through the CF(0) complex.</text>
</comment>
<dbReference type="GO" id="GO:0005524">
    <property type="term" value="F:ATP binding"/>
    <property type="evidence" value="ECO:0007669"/>
    <property type="project" value="UniProtKB-UniRule"/>
</dbReference>
<evidence type="ECO:0000256" key="2">
    <source>
        <dbReference type="ARBA" id="ARBA00004170"/>
    </source>
</evidence>
<dbReference type="InterPro" id="IPR035968">
    <property type="entry name" value="ATP_synth_F1_ATPase_gsu"/>
</dbReference>
<dbReference type="OrthoDB" id="9812769at2"/>
<dbReference type="HAMAP" id="MF_00815">
    <property type="entry name" value="ATP_synth_gamma_bact"/>
    <property type="match status" value="1"/>
</dbReference>
<evidence type="ECO:0000256" key="4">
    <source>
        <dbReference type="ARBA" id="ARBA00022448"/>
    </source>
</evidence>
<evidence type="ECO:0000256" key="3">
    <source>
        <dbReference type="ARBA" id="ARBA00007681"/>
    </source>
</evidence>
<dbReference type="Pfam" id="PF00231">
    <property type="entry name" value="ATP-synt"/>
    <property type="match status" value="1"/>
</dbReference>
<keyword evidence="12" id="KW-1185">Reference proteome</keyword>
<evidence type="ECO:0000313" key="12">
    <source>
        <dbReference type="Proteomes" id="UP000233398"/>
    </source>
</evidence>
<dbReference type="PANTHER" id="PTHR11693">
    <property type="entry name" value="ATP SYNTHASE GAMMA CHAIN"/>
    <property type="match status" value="1"/>
</dbReference>
<keyword evidence="5 10" id="KW-0375">Hydrogen ion transport</keyword>
<evidence type="ECO:0000256" key="7">
    <source>
        <dbReference type="ARBA" id="ARBA00023136"/>
    </source>
</evidence>
<evidence type="ECO:0000256" key="1">
    <source>
        <dbReference type="ARBA" id="ARBA00003456"/>
    </source>
</evidence>
<proteinExistence type="inferred from homology"/>
<keyword evidence="10" id="KW-1003">Cell membrane</keyword>
<reference evidence="11 12" key="1">
    <citation type="submission" date="2017-11" db="EMBL/GenBank/DDBJ databases">
        <title>Rhodohalobacter 15182 sp. nov., isolated from a salt lake.</title>
        <authorList>
            <person name="Han S."/>
        </authorList>
    </citation>
    <scope>NUCLEOTIDE SEQUENCE [LARGE SCALE GENOMIC DNA]</scope>
    <source>
        <strain evidence="11 12">15182</strain>
    </source>
</reference>
<dbReference type="GO" id="GO:0042777">
    <property type="term" value="P:proton motive force-driven plasma membrane ATP synthesis"/>
    <property type="evidence" value="ECO:0007669"/>
    <property type="project" value="UniProtKB-UniRule"/>
</dbReference>
<dbReference type="SUPFAM" id="SSF52943">
    <property type="entry name" value="ATP synthase (F1-ATPase), gamma subunit"/>
    <property type="match status" value="1"/>
</dbReference>